<dbReference type="EMBL" id="JAPUUL010000106">
    <property type="protein sequence ID" value="KAJ8132606.1"/>
    <property type="molecule type" value="Genomic_DNA"/>
</dbReference>
<sequence>MPTVSAMWKLLTELALAGGLLRVCSASYVSSMSRNAQELLNQSMSWMDSFYDSDVGYLYDVDGSAALRHETRSSVWYALGLLARNQGSDVHEAEKVIRNVVGAQFQNESLQWYGDYQKYPEEPMIGDVYPPSIYNSWDPNWRGFIGTTLVIMMEEFSHLLSHKTQALIVQSLADATVGDSYRVGGVDDDNLYPSYSNPSIMRAFVSGWTGRRINDKNMTAAGEAYAKDIIDLFEMTNTLSEFNSGTYTGVSLFGLVLWSKYLPDDSIMSEYGPKMLQGTWSAVAQLWHPRILAENAIINSRHYRNRYLSVMALWFWTLIGREQSSLISRPQVMSHSADYAWGPLVAVLAGYHASLLPDNIIERITTFSGEHIFEAQAYYPPYDKVPRNITTWLSEKLTIGAESYDETVIGGPSMSQESFNPAVIQWNTGDEIGFISLWPTEKALQAEVSPGKLKLTYPQGNASSVFTLIVSTFTKMRTLSGWGDVQGLNVSVSGNANMSYSLSFGGSNGGSSKTIRDFEIWNFTYTMDDGFEGTPSLSLDLKLWGQH</sequence>
<comment type="caution">
    <text evidence="1">The sequence shown here is derived from an EMBL/GenBank/DDBJ whole genome shotgun (WGS) entry which is preliminary data.</text>
</comment>
<proteinExistence type="predicted"/>
<protein>
    <submittedName>
        <fullName evidence="1">Uncharacterized protein</fullName>
    </submittedName>
</protein>
<organism evidence="1 2">
    <name type="scientific">Lasiodiplodia mahajangana</name>
    <dbReference type="NCBI Taxonomy" id="1108764"/>
    <lineage>
        <taxon>Eukaryota</taxon>
        <taxon>Fungi</taxon>
        <taxon>Dikarya</taxon>
        <taxon>Ascomycota</taxon>
        <taxon>Pezizomycotina</taxon>
        <taxon>Dothideomycetes</taxon>
        <taxon>Dothideomycetes incertae sedis</taxon>
        <taxon>Botryosphaeriales</taxon>
        <taxon>Botryosphaeriaceae</taxon>
        <taxon>Lasiodiplodia</taxon>
    </lineage>
</organism>
<reference evidence="1" key="1">
    <citation type="submission" date="2022-12" db="EMBL/GenBank/DDBJ databases">
        <title>Genome Sequence of Lasiodiplodia mahajangana.</title>
        <authorList>
            <person name="Buettner E."/>
        </authorList>
    </citation>
    <scope>NUCLEOTIDE SEQUENCE</scope>
    <source>
        <strain evidence="1">VT137</strain>
    </source>
</reference>
<keyword evidence="2" id="KW-1185">Reference proteome</keyword>
<accession>A0ACC2JYK9</accession>
<gene>
    <name evidence="1" type="ORF">O1611_g1016</name>
</gene>
<evidence type="ECO:0000313" key="1">
    <source>
        <dbReference type="EMBL" id="KAJ8132606.1"/>
    </source>
</evidence>
<name>A0ACC2JYK9_9PEZI</name>
<dbReference type="Proteomes" id="UP001153332">
    <property type="component" value="Unassembled WGS sequence"/>
</dbReference>
<evidence type="ECO:0000313" key="2">
    <source>
        <dbReference type="Proteomes" id="UP001153332"/>
    </source>
</evidence>